<evidence type="ECO:0000256" key="6">
    <source>
        <dbReference type="ARBA" id="ARBA00023132"/>
    </source>
</evidence>
<keyword evidence="4" id="KW-0653">Protein transport</keyword>
<feature type="compositionally biased region" description="Polar residues" evidence="9">
    <location>
        <begin position="217"/>
        <end position="236"/>
    </location>
</feature>
<evidence type="ECO:0000256" key="1">
    <source>
        <dbReference type="ARBA" id="ARBA00004567"/>
    </source>
</evidence>
<organism evidence="10 11">
    <name type="scientific">Lecanosticta acicola</name>
    <dbReference type="NCBI Taxonomy" id="111012"/>
    <lineage>
        <taxon>Eukaryota</taxon>
        <taxon>Fungi</taxon>
        <taxon>Dikarya</taxon>
        <taxon>Ascomycota</taxon>
        <taxon>Pezizomycotina</taxon>
        <taxon>Dothideomycetes</taxon>
        <taxon>Dothideomycetidae</taxon>
        <taxon>Mycosphaerellales</taxon>
        <taxon>Mycosphaerellaceae</taxon>
        <taxon>Lecanosticta</taxon>
    </lineage>
</organism>
<dbReference type="GO" id="GO:0017056">
    <property type="term" value="F:structural constituent of nuclear pore"/>
    <property type="evidence" value="ECO:0007669"/>
    <property type="project" value="InterPro"/>
</dbReference>
<evidence type="ECO:0000256" key="3">
    <source>
        <dbReference type="ARBA" id="ARBA00022816"/>
    </source>
</evidence>
<feature type="compositionally biased region" description="Low complexity" evidence="9">
    <location>
        <begin position="146"/>
        <end position="196"/>
    </location>
</feature>
<dbReference type="GO" id="GO:0005643">
    <property type="term" value="C:nuclear pore"/>
    <property type="evidence" value="ECO:0007669"/>
    <property type="project" value="UniProtKB-SubCell"/>
</dbReference>
<feature type="compositionally biased region" description="Low complexity" evidence="9">
    <location>
        <begin position="32"/>
        <end position="53"/>
    </location>
</feature>
<dbReference type="AlphaFoldDB" id="A0AAI9E914"/>
<feature type="compositionally biased region" description="Polar residues" evidence="9">
    <location>
        <begin position="81"/>
        <end position="109"/>
    </location>
</feature>
<dbReference type="EMBL" id="CAVMBE010000013">
    <property type="protein sequence ID" value="CAK3929942.1"/>
    <property type="molecule type" value="Genomic_DNA"/>
</dbReference>
<keyword evidence="6" id="KW-0906">Nuclear pore complex</keyword>
<gene>
    <name evidence="10" type="ORF">LECACI_7A002915</name>
</gene>
<feature type="region of interest" description="Disordered" evidence="9">
    <location>
        <begin position="406"/>
        <end position="431"/>
    </location>
</feature>
<keyword evidence="3" id="KW-0509">mRNA transport</keyword>
<keyword evidence="8" id="KW-0175">Coiled coil</keyword>
<evidence type="ECO:0000256" key="8">
    <source>
        <dbReference type="SAM" id="Coils"/>
    </source>
</evidence>
<feature type="compositionally biased region" description="Gly residues" evidence="9">
    <location>
        <begin position="206"/>
        <end position="215"/>
    </location>
</feature>
<evidence type="ECO:0000256" key="9">
    <source>
        <dbReference type="SAM" id="MobiDB-lite"/>
    </source>
</evidence>
<feature type="coiled-coil region" evidence="8">
    <location>
        <begin position="306"/>
        <end position="333"/>
    </location>
</feature>
<dbReference type="InterPro" id="IPR024882">
    <property type="entry name" value="NUP58/p45/49"/>
</dbReference>
<dbReference type="Proteomes" id="UP001296104">
    <property type="component" value="Unassembled WGS sequence"/>
</dbReference>
<dbReference type="Pfam" id="PF21121">
    <property type="entry name" value="Nup49_C"/>
    <property type="match status" value="1"/>
</dbReference>
<sequence>MPVPCQRKTPAPSGSNANSIIPFTMAGPVPGPSQSQPTGQGSSSSSGHDQSQSTGGGGAQGQQDYGDVFSQIKKKHKSSGPGLTNNSAQQQSTPQNAPSTNTQQSSGLFGSNTNAANTSTTGGSGLFGSNNNTANTSNTGGTGLFGNNANTANTSNTGSSSLFGNNTNTANTSNTGGAGLFGNNNNAGNTSNTGDASFRPQQGNSLFGGVGGLGGNQATNSAPNMFAPSANSQSMFSLGGSRPANQMPQPSAPSLLGATQHAQMNNSAPFGRLSMGQSNAGTTNTVGAVKIDYDSMRPTTRFEDCSDQVRQQLEDIDRVIQEQESLCKALESSLPGHDNMIMSLGPDIDFIKNKVEDVEQALVHDAVSVDAQRQNAAKDRKDLERCERIIHNLHLPQMYHYSSMSGIGGMYGSQQRPQQAPPSNDPDDLHNYDTDLIGNYFVPLANELQQTMNAYAGNLSEIENHLRVIEGSASAQAQQLAQRKAGINGDNAQARTENTVQELADTLRGFEMSILGTAGLVGECREGVNELVLARFGPSLGNRPY</sequence>
<feature type="compositionally biased region" description="Polar residues" evidence="9">
    <location>
        <begin position="12"/>
        <end position="21"/>
    </location>
</feature>
<keyword evidence="11" id="KW-1185">Reference proteome</keyword>
<keyword evidence="2" id="KW-0813">Transport</keyword>
<keyword evidence="5" id="KW-0811">Translocation</keyword>
<proteinExistence type="predicted"/>
<evidence type="ECO:0000256" key="5">
    <source>
        <dbReference type="ARBA" id="ARBA00023010"/>
    </source>
</evidence>
<evidence type="ECO:0008006" key="12">
    <source>
        <dbReference type="Google" id="ProtNLM"/>
    </source>
</evidence>
<comment type="subcellular location">
    <subcellularLocation>
        <location evidence="1">Nucleus</location>
        <location evidence="1">Nuclear pore complex</location>
    </subcellularLocation>
</comment>
<feature type="compositionally biased region" description="Low complexity" evidence="9">
    <location>
        <begin position="110"/>
        <end position="139"/>
    </location>
</feature>
<reference evidence="10" key="1">
    <citation type="submission" date="2023-11" db="EMBL/GenBank/DDBJ databases">
        <authorList>
            <person name="Alioto T."/>
            <person name="Alioto T."/>
            <person name="Gomez Garrido J."/>
        </authorList>
    </citation>
    <scope>NUCLEOTIDE SEQUENCE</scope>
</reference>
<comment type="caution">
    <text evidence="10">The sequence shown here is derived from an EMBL/GenBank/DDBJ whole genome shotgun (WGS) entry which is preliminary data.</text>
</comment>
<evidence type="ECO:0000256" key="7">
    <source>
        <dbReference type="ARBA" id="ARBA00023242"/>
    </source>
</evidence>
<protein>
    <recommendedName>
        <fullName evidence="12">Nucleoporin NUP49/NSP49</fullName>
    </recommendedName>
</protein>
<keyword evidence="7" id="KW-0539">Nucleus</keyword>
<evidence type="ECO:0000313" key="10">
    <source>
        <dbReference type="EMBL" id="CAK3929942.1"/>
    </source>
</evidence>
<dbReference type="PANTHER" id="PTHR13437">
    <property type="entry name" value="NUCLEOPORIN P58/P45 NUCLEOPORIN-LIKE PROTEIN 1"/>
    <property type="match status" value="1"/>
</dbReference>
<name>A0AAI9E914_9PEZI</name>
<feature type="region of interest" description="Disordered" evidence="9">
    <location>
        <begin position="1"/>
        <end position="255"/>
    </location>
</feature>
<dbReference type="GO" id="GO:0051028">
    <property type="term" value="P:mRNA transport"/>
    <property type="evidence" value="ECO:0007669"/>
    <property type="project" value="UniProtKB-KW"/>
</dbReference>
<dbReference type="GO" id="GO:0008139">
    <property type="term" value="F:nuclear localization sequence binding"/>
    <property type="evidence" value="ECO:0007669"/>
    <property type="project" value="InterPro"/>
</dbReference>
<evidence type="ECO:0000313" key="11">
    <source>
        <dbReference type="Proteomes" id="UP001296104"/>
    </source>
</evidence>
<dbReference type="GO" id="GO:0015031">
    <property type="term" value="P:protein transport"/>
    <property type="evidence" value="ECO:0007669"/>
    <property type="project" value="UniProtKB-KW"/>
</dbReference>
<evidence type="ECO:0000256" key="2">
    <source>
        <dbReference type="ARBA" id="ARBA00022448"/>
    </source>
</evidence>
<evidence type="ECO:0000256" key="4">
    <source>
        <dbReference type="ARBA" id="ARBA00022927"/>
    </source>
</evidence>
<dbReference type="PANTHER" id="PTHR13437:SF2">
    <property type="entry name" value="NUCLEOPORIN P58_P45"/>
    <property type="match status" value="1"/>
</dbReference>
<accession>A0AAI9E914</accession>